<dbReference type="InterPro" id="IPR049237">
    <property type="entry name" value="DUF2264_C"/>
</dbReference>
<dbReference type="InterPro" id="IPR016624">
    <property type="entry name" value="UCP014753"/>
</dbReference>
<keyword evidence="4" id="KW-1185">Reference proteome</keyword>
<dbReference type="EMBL" id="JBHLZY010000010">
    <property type="protein sequence ID" value="MFB9769225.1"/>
    <property type="molecule type" value="Genomic_DNA"/>
</dbReference>
<protein>
    <submittedName>
        <fullName evidence="3">DUF2264 domain-containing protein</fullName>
    </submittedName>
</protein>
<evidence type="ECO:0000259" key="2">
    <source>
        <dbReference type="Pfam" id="PF20938"/>
    </source>
</evidence>
<dbReference type="Pfam" id="PF10022">
    <property type="entry name" value="DUF2264"/>
    <property type="match status" value="1"/>
</dbReference>
<evidence type="ECO:0000313" key="3">
    <source>
        <dbReference type="EMBL" id="MFB9769225.1"/>
    </source>
</evidence>
<reference evidence="3 4" key="1">
    <citation type="submission" date="2024-09" db="EMBL/GenBank/DDBJ databases">
        <authorList>
            <person name="Sun Q."/>
            <person name="Mori K."/>
        </authorList>
    </citation>
    <scope>NUCLEOTIDE SEQUENCE [LARGE SCALE GENOMIC DNA]</scope>
    <source>
        <strain evidence="3 4">TBRC 4576</strain>
    </source>
</reference>
<comment type="caution">
    <text evidence="3">The sequence shown here is derived from an EMBL/GenBank/DDBJ whole genome shotgun (WGS) entry which is preliminary data.</text>
</comment>
<evidence type="ECO:0000313" key="4">
    <source>
        <dbReference type="Proteomes" id="UP001589691"/>
    </source>
</evidence>
<feature type="domain" description="DUF2264" evidence="2">
    <location>
        <begin position="375"/>
        <end position="573"/>
    </location>
</feature>
<dbReference type="Proteomes" id="UP001589691">
    <property type="component" value="Unassembled WGS sequence"/>
</dbReference>
<dbReference type="InterPro" id="IPR049349">
    <property type="entry name" value="DUF2264_N"/>
</dbReference>
<dbReference type="PIRSF" id="PIRSF014753">
    <property type="entry name" value="UCP014753"/>
    <property type="match status" value="1"/>
</dbReference>
<name>A0ABV5WTR7_9LACO</name>
<dbReference type="Pfam" id="PF20938">
    <property type="entry name" value="DUF2264_C"/>
    <property type="match status" value="1"/>
</dbReference>
<dbReference type="RefSeq" id="WP_137642558.1">
    <property type="nucleotide sequence ID" value="NZ_BJEA01000009.1"/>
</dbReference>
<dbReference type="PANTHER" id="PTHR35339">
    <property type="entry name" value="LINALOOL DEHYDRATASE_ISOMERASE DOMAIN-CONTAINING PROTEIN"/>
    <property type="match status" value="1"/>
</dbReference>
<accession>A0ABV5WTR7</accession>
<sequence length="612" mass="69644">MTELFNHEVAVNPIKTKADVEKALIDLCRPMLKIIQQQIPGRVRKGTSGSVYTEDKRQIEGFLRLLWGLGPLFKDPQKIKQYPELYQMATEGILAGTDPTTASFWGADLADYDQLFVEMGSLGAFLIETKPSFWDTLTAQQQKNIYQWLDQINNKKIPHTNWLFFRVLVNSFFKTAEQPVDQALFDHDLKEINDYYLDHGWYFDGYINQIDYYIPFAMHYYGLLYSQLMDDSKNSPLFKKRAILFANQFKNWFANNGAALPFGRSQTYRFAQSAFWDVLALTGLQVPGLSLGQIKHLALNNLRYWFKLPIFSTDGLLTVGYGYDNLVMGEGYNAPGSPYWALKDFILLAIPDDAPFWTTQEQAVHFDDKQLQPEPRMLLVHGDHGDELQAFTAGQHSHEHAHAAAKYEKYVYSTTFGFSVPKGQVMLKQGAFDSTLAISETGLNYQTVYGYKDYQIHKDYVYADWQPFDDVEIKSYIVPFYPWHIRIHQIKTGRHLFLADGGFATPTSGTAHEIKNGVYQQNNVGLVGAVNYQGDLVPEMLTVEPNTNMLYPLTTIPTLTGEIDQGEHTLIAGFVGSPALKTLKAAPTVELQGNTLTMHYLDTTRIIELKEI</sequence>
<gene>
    <name evidence="3" type="ORF">ACFFLI_04945</name>
</gene>
<evidence type="ECO:0000259" key="1">
    <source>
        <dbReference type="Pfam" id="PF10022"/>
    </source>
</evidence>
<proteinExistence type="predicted"/>
<feature type="domain" description="DUF2264" evidence="1">
    <location>
        <begin position="16"/>
        <end position="362"/>
    </location>
</feature>
<dbReference type="PANTHER" id="PTHR35339:SF4">
    <property type="entry name" value="LINALOOL DEHYDRATASE_ISOMERASE DOMAIN-CONTAINING PROTEIN"/>
    <property type="match status" value="1"/>
</dbReference>
<organism evidence="3 4">
    <name type="scientific">Lactiplantibacillus modestisalitolerans</name>
    <dbReference type="NCBI Taxonomy" id="1457219"/>
    <lineage>
        <taxon>Bacteria</taxon>
        <taxon>Bacillati</taxon>
        <taxon>Bacillota</taxon>
        <taxon>Bacilli</taxon>
        <taxon>Lactobacillales</taxon>
        <taxon>Lactobacillaceae</taxon>
        <taxon>Lactiplantibacillus</taxon>
    </lineage>
</organism>